<dbReference type="Proteomes" id="UP000008315">
    <property type="component" value="Chromosome"/>
</dbReference>
<feature type="domain" description="MotA/TolQ/ExbB proton channel" evidence="8">
    <location>
        <begin position="112"/>
        <end position="232"/>
    </location>
</feature>
<dbReference type="AlphaFoldDB" id="G4T469"/>
<keyword evidence="4 7" id="KW-1133">Transmembrane helix</keyword>
<dbReference type="InterPro" id="IPR050790">
    <property type="entry name" value="ExbB/TolQ_transport"/>
</dbReference>
<protein>
    <recommendedName>
        <fullName evidence="8">MotA/TolQ/ExbB proton channel domain-containing protein</fullName>
    </recommendedName>
</protein>
<dbReference type="STRING" id="1091494.MEALZ_2120"/>
<comment type="similarity">
    <text evidence="6">Belongs to the exbB/tolQ family.</text>
</comment>
<dbReference type="KEGG" id="mah:MEALZ_2120"/>
<evidence type="ECO:0000259" key="8">
    <source>
        <dbReference type="Pfam" id="PF01618"/>
    </source>
</evidence>
<reference evidence="10" key="1">
    <citation type="journal article" date="2012" name="J. Bacteriol.">
        <title>Genome sequence of the haloalkaliphilic methanotrophic bacterium Methylomicrobium alcaliphilum 20Z.</title>
        <authorList>
            <person name="Vuilleumier S."/>
            <person name="Khmelenina V.N."/>
            <person name="Bringel F."/>
            <person name="Reshetnikov A.S."/>
            <person name="Lajus A."/>
            <person name="Mangenot S."/>
            <person name="Rouy Z."/>
            <person name="Op den Camp H.J."/>
            <person name="Jetten M.S."/>
            <person name="Dispirito A.A."/>
            <person name="Dunfield P."/>
            <person name="Klotz M.G."/>
            <person name="Semrau J.D."/>
            <person name="Stein L.Y."/>
            <person name="Barbe V."/>
            <person name="Medigue C."/>
            <person name="Trotsenko Y.A."/>
            <person name="Kalyuzhnaya M.G."/>
        </authorList>
    </citation>
    <scope>NUCLEOTIDE SEQUENCE [LARGE SCALE GENOMIC DNA]</scope>
    <source>
        <strain evidence="10">DSM 19304 / NCIMB 14124 / VKM B-2133 / 20Z</strain>
    </source>
</reference>
<dbReference type="PATRIC" id="fig|271065.3.peg.2177"/>
<keyword evidence="6" id="KW-0813">Transport</keyword>
<proteinExistence type="inferred from homology"/>
<evidence type="ECO:0000256" key="7">
    <source>
        <dbReference type="SAM" id="Phobius"/>
    </source>
</evidence>
<dbReference type="PANTHER" id="PTHR30625">
    <property type="entry name" value="PROTEIN TOLQ"/>
    <property type="match status" value="1"/>
</dbReference>
<evidence type="ECO:0000313" key="10">
    <source>
        <dbReference type="Proteomes" id="UP000008315"/>
    </source>
</evidence>
<name>G4T469_META2</name>
<dbReference type="InterPro" id="IPR002898">
    <property type="entry name" value="MotA_ExbB_proton_chnl"/>
</dbReference>
<sequence length="251" mass="28432">MNLTRGTYALMALITALLWIALGNFFSLPAAVAKLLFDQGPGSFFPYPLTLQNLMWFIFFIGLGELGYRLQHIQCAVDALRQRYLPEQDDIVLTLQDMGTLYKSVKTRDNELAELIKSLVLRFQAGRSVEQTHEMLTTQLELRQYRLDIDYNMLRYLSWLIPTLGFIGTVIGIAQTLNYAGSDGTDPTAPQFLADITMRLGVAFDTTLLALVMSAILVFCTHLVQGREERVIVQSGQYCLNYLIARLYIQN</sequence>
<keyword evidence="3 7" id="KW-0812">Transmembrane</keyword>
<feature type="transmembrane region" description="Helical" evidence="7">
    <location>
        <begin position="156"/>
        <end position="180"/>
    </location>
</feature>
<evidence type="ECO:0000256" key="6">
    <source>
        <dbReference type="RuleBase" id="RU004057"/>
    </source>
</evidence>
<keyword evidence="10" id="KW-1185">Reference proteome</keyword>
<evidence type="ECO:0000313" key="9">
    <source>
        <dbReference type="EMBL" id="CCE23806.1"/>
    </source>
</evidence>
<keyword evidence="2" id="KW-1003">Cell membrane</keyword>
<evidence type="ECO:0000256" key="1">
    <source>
        <dbReference type="ARBA" id="ARBA00004651"/>
    </source>
</evidence>
<dbReference type="Pfam" id="PF01618">
    <property type="entry name" value="MotA_ExbB"/>
    <property type="match status" value="1"/>
</dbReference>
<evidence type="ECO:0000256" key="5">
    <source>
        <dbReference type="ARBA" id="ARBA00023136"/>
    </source>
</evidence>
<gene>
    <name evidence="9" type="ordered locus">MEALZ_2120</name>
</gene>
<keyword evidence="5 7" id="KW-0472">Membrane</keyword>
<dbReference type="RefSeq" id="WP_014148596.1">
    <property type="nucleotide sequence ID" value="NC_016112.1"/>
</dbReference>
<dbReference type="GO" id="GO:0005886">
    <property type="term" value="C:plasma membrane"/>
    <property type="evidence" value="ECO:0007669"/>
    <property type="project" value="UniProtKB-SubCell"/>
</dbReference>
<feature type="transmembrane region" description="Helical" evidence="7">
    <location>
        <begin position="200"/>
        <end position="220"/>
    </location>
</feature>
<accession>G4T469</accession>
<evidence type="ECO:0000256" key="3">
    <source>
        <dbReference type="ARBA" id="ARBA00022692"/>
    </source>
</evidence>
<dbReference type="GO" id="GO:0017038">
    <property type="term" value="P:protein import"/>
    <property type="evidence" value="ECO:0007669"/>
    <property type="project" value="TreeGrafter"/>
</dbReference>
<organism evidence="9 10">
    <name type="scientific">Methylotuvimicrobium alcaliphilum (strain DSM 19304 / NCIMB 14124 / VKM B-2133 / 20Z)</name>
    <name type="common">Methylomicrobium alcaliphilum</name>
    <dbReference type="NCBI Taxonomy" id="1091494"/>
    <lineage>
        <taxon>Bacteria</taxon>
        <taxon>Pseudomonadati</taxon>
        <taxon>Pseudomonadota</taxon>
        <taxon>Gammaproteobacteria</taxon>
        <taxon>Methylococcales</taxon>
        <taxon>Methylococcaceae</taxon>
        <taxon>Methylotuvimicrobium</taxon>
    </lineage>
</organism>
<feature type="transmembrane region" description="Helical" evidence="7">
    <location>
        <begin position="44"/>
        <end position="63"/>
    </location>
</feature>
<evidence type="ECO:0000256" key="4">
    <source>
        <dbReference type="ARBA" id="ARBA00022989"/>
    </source>
</evidence>
<dbReference type="HOGENOM" id="CLU_1106137_0_0_6"/>
<keyword evidence="6" id="KW-0653">Protein transport</keyword>
<feature type="transmembrane region" description="Helical" evidence="7">
    <location>
        <begin position="7"/>
        <end position="32"/>
    </location>
</feature>
<evidence type="ECO:0000256" key="2">
    <source>
        <dbReference type="ARBA" id="ARBA00022475"/>
    </source>
</evidence>
<comment type="subcellular location">
    <subcellularLocation>
        <location evidence="1">Cell membrane</location>
        <topology evidence="1">Multi-pass membrane protein</topology>
    </subcellularLocation>
    <subcellularLocation>
        <location evidence="6">Membrane</location>
        <topology evidence="6">Multi-pass membrane protein</topology>
    </subcellularLocation>
</comment>
<dbReference type="EMBL" id="FO082060">
    <property type="protein sequence ID" value="CCE23806.1"/>
    <property type="molecule type" value="Genomic_DNA"/>
</dbReference>
<dbReference type="PANTHER" id="PTHR30625:SF11">
    <property type="entry name" value="MOTA_TOLQ_EXBB PROTON CHANNEL DOMAIN-CONTAINING PROTEIN"/>
    <property type="match status" value="1"/>
</dbReference>